<gene>
    <name evidence="1" type="ORF">AVEN_56756_1</name>
</gene>
<sequence length="116" mass="12915">MQVLSVRLENCGLQNVEYTAVSIETGYRRKNPFLVGRSSFKCAALVHLAPNGLCVVTEKKDDQLLFSPPQTCTKNKIKLRLPSDSSCSKWILSSITSCYSDRRKLDFSEAAILVAD</sequence>
<accession>A0A4Y2EW77</accession>
<proteinExistence type="predicted"/>
<dbReference type="AlphaFoldDB" id="A0A4Y2EW77"/>
<organism evidence="1 2">
    <name type="scientific">Araneus ventricosus</name>
    <name type="common">Orbweaver spider</name>
    <name type="synonym">Epeira ventricosa</name>
    <dbReference type="NCBI Taxonomy" id="182803"/>
    <lineage>
        <taxon>Eukaryota</taxon>
        <taxon>Metazoa</taxon>
        <taxon>Ecdysozoa</taxon>
        <taxon>Arthropoda</taxon>
        <taxon>Chelicerata</taxon>
        <taxon>Arachnida</taxon>
        <taxon>Araneae</taxon>
        <taxon>Araneomorphae</taxon>
        <taxon>Entelegynae</taxon>
        <taxon>Araneoidea</taxon>
        <taxon>Araneidae</taxon>
        <taxon>Araneus</taxon>
    </lineage>
</organism>
<dbReference type="EMBL" id="BGPR01000725">
    <property type="protein sequence ID" value="GBM33121.1"/>
    <property type="molecule type" value="Genomic_DNA"/>
</dbReference>
<protein>
    <submittedName>
        <fullName evidence="1">Uncharacterized protein</fullName>
    </submittedName>
</protein>
<keyword evidence="2" id="KW-1185">Reference proteome</keyword>
<comment type="caution">
    <text evidence="1">The sequence shown here is derived from an EMBL/GenBank/DDBJ whole genome shotgun (WGS) entry which is preliminary data.</text>
</comment>
<evidence type="ECO:0000313" key="1">
    <source>
        <dbReference type="EMBL" id="GBM33121.1"/>
    </source>
</evidence>
<reference evidence="1 2" key="1">
    <citation type="journal article" date="2019" name="Sci. Rep.">
        <title>Orb-weaving spider Araneus ventricosus genome elucidates the spidroin gene catalogue.</title>
        <authorList>
            <person name="Kono N."/>
            <person name="Nakamura H."/>
            <person name="Ohtoshi R."/>
            <person name="Moran D.A.P."/>
            <person name="Shinohara A."/>
            <person name="Yoshida Y."/>
            <person name="Fujiwara M."/>
            <person name="Mori M."/>
            <person name="Tomita M."/>
            <person name="Arakawa K."/>
        </authorList>
    </citation>
    <scope>NUCLEOTIDE SEQUENCE [LARGE SCALE GENOMIC DNA]</scope>
</reference>
<dbReference type="Proteomes" id="UP000499080">
    <property type="component" value="Unassembled WGS sequence"/>
</dbReference>
<name>A0A4Y2EW77_ARAVE</name>
<evidence type="ECO:0000313" key="2">
    <source>
        <dbReference type="Proteomes" id="UP000499080"/>
    </source>
</evidence>